<dbReference type="EMBL" id="CAADFL010000245">
    <property type="protein sequence ID" value="VFK12483.1"/>
    <property type="molecule type" value="Genomic_DNA"/>
</dbReference>
<organism evidence="2">
    <name type="scientific">Candidatus Kentrum sp. FM</name>
    <dbReference type="NCBI Taxonomy" id="2126340"/>
    <lineage>
        <taxon>Bacteria</taxon>
        <taxon>Pseudomonadati</taxon>
        <taxon>Pseudomonadota</taxon>
        <taxon>Gammaproteobacteria</taxon>
        <taxon>Candidatus Kentrum</taxon>
    </lineage>
</organism>
<name>A0A450T912_9GAMM</name>
<protein>
    <submittedName>
        <fullName evidence="2">Uncharacterized protein</fullName>
    </submittedName>
</protein>
<evidence type="ECO:0000313" key="3">
    <source>
        <dbReference type="EMBL" id="VFK12483.1"/>
    </source>
</evidence>
<reference evidence="2" key="1">
    <citation type="submission" date="2019-02" db="EMBL/GenBank/DDBJ databases">
        <authorList>
            <person name="Gruber-Vodicka R. H."/>
            <person name="Seah K. B. B."/>
        </authorList>
    </citation>
    <scope>NUCLEOTIDE SEQUENCE</scope>
    <source>
        <strain evidence="2">BECK_BZ163</strain>
        <strain evidence="3">BECK_BZ164</strain>
    </source>
</reference>
<sequence length="128" mass="14132">MASQALQPAERPSNACEGGCQRPRVCQGHIIDVGGPIGFPFSARADGEERMLFGVGRIKIPEIFPKRYGNNHFAPHKAEQIGRREKRGYPSISGSGSFNQDSMKWSHIRTLIDGGKCKSRIVSHNEAR</sequence>
<dbReference type="EMBL" id="CAADEZ010000326">
    <property type="protein sequence ID" value="VFJ63185.1"/>
    <property type="molecule type" value="Genomic_DNA"/>
</dbReference>
<dbReference type="AlphaFoldDB" id="A0A450T912"/>
<accession>A0A450T912</accession>
<evidence type="ECO:0000256" key="1">
    <source>
        <dbReference type="SAM" id="MobiDB-lite"/>
    </source>
</evidence>
<feature type="region of interest" description="Disordered" evidence="1">
    <location>
        <begin position="69"/>
        <end position="96"/>
    </location>
</feature>
<evidence type="ECO:0000313" key="2">
    <source>
        <dbReference type="EMBL" id="VFJ63185.1"/>
    </source>
</evidence>
<gene>
    <name evidence="2" type="ORF">BECKFM1743A_GA0114220_103265</name>
    <name evidence="3" type="ORF">BECKFM1743B_GA0114221_102453</name>
</gene>
<proteinExistence type="predicted"/>